<evidence type="ECO:0000256" key="7">
    <source>
        <dbReference type="ARBA" id="ARBA00052877"/>
    </source>
</evidence>
<feature type="domain" description="Glycosyltransferase N-terminal" evidence="11">
    <location>
        <begin position="14"/>
        <end position="157"/>
    </location>
</feature>
<comment type="pathway">
    <text evidence="1">Pigment biosynthesis; anthocyanin biosynthesis.</text>
</comment>
<evidence type="ECO:0000256" key="9">
    <source>
        <dbReference type="RuleBase" id="RU003718"/>
    </source>
</evidence>
<dbReference type="SUPFAM" id="SSF53756">
    <property type="entry name" value="UDP-Glycosyltransferase/glycogen phosphorylase"/>
    <property type="match status" value="1"/>
</dbReference>
<dbReference type="GO" id="GO:0006952">
    <property type="term" value="P:defense response"/>
    <property type="evidence" value="ECO:0007669"/>
    <property type="project" value="UniProtKB-KW"/>
</dbReference>
<comment type="caution">
    <text evidence="12">The sequence shown here is derived from an EMBL/GenBank/DDBJ whole genome shotgun (WGS) entry which is preliminary data.</text>
</comment>
<evidence type="ECO:0000256" key="2">
    <source>
        <dbReference type="ARBA" id="ARBA00009995"/>
    </source>
</evidence>
<dbReference type="FunFam" id="3.40.50.2000:FF:000055">
    <property type="entry name" value="Glycosyltransferase"/>
    <property type="match status" value="1"/>
</dbReference>
<dbReference type="GO" id="GO:0050057">
    <property type="term" value="F:linamarin synthase activity"/>
    <property type="evidence" value="ECO:0007669"/>
    <property type="project" value="UniProtKB-EC"/>
</dbReference>
<comment type="catalytic activity">
    <reaction evidence="6">
        <text>an anthocyanidin + UDP-alpha-D-glucose + H(+) = an anthocyanidin 3-O-beta-D-glucoside + UDP</text>
        <dbReference type="Rhea" id="RHEA:20093"/>
        <dbReference type="ChEBI" id="CHEBI:15378"/>
        <dbReference type="ChEBI" id="CHEBI:16307"/>
        <dbReference type="ChEBI" id="CHEBI:58223"/>
        <dbReference type="ChEBI" id="CHEBI:58885"/>
        <dbReference type="ChEBI" id="CHEBI:143576"/>
        <dbReference type="EC" id="2.4.1.115"/>
    </reaction>
</comment>
<evidence type="ECO:0000256" key="10">
    <source>
        <dbReference type="RuleBase" id="RU362057"/>
    </source>
</evidence>
<dbReference type="EC" id="2.4.1.-" evidence="10"/>
<evidence type="ECO:0000256" key="6">
    <source>
        <dbReference type="ARBA" id="ARBA00047606"/>
    </source>
</evidence>
<dbReference type="Proteomes" id="UP001159364">
    <property type="component" value="Linkage Group LG02"/>
</dbReference>
<dbReference type="GO" id="GO:0047213">
    <property type="term" value="F:anthocyanidin 3-O-glucosyltransferase activity"/>
    <property type="evidence" value="ECO:0007669"/>
    <property type="project" value="UniProtKB-EC"/>
</dbReference>
<comment type="catalytic activity">
    <reaction evidence="7">
        <text>2-hydroxy-2-methylpropanenitrile + UDP-alpha-D-glucose = linamarin + UDP + H(+)</text>
        <dbReference type="Rhea" id="RHEA:20009"/>
        <dbReference type="ChEBI" id="CHEBI:15348"/>
        <dbReference type="ChEBI" id="CHEBI:15378"/>
        <dbReference type="ChEBI" id="CHEBI:16441"/>
        <dbReference type="ChEBI" id="CHEBI:58223"/>
        <dbReference type="ChEBI" id="CHEBI:58885"/>
        <dbReference type="EC" id="2.4.1.63"/>
    </reaction>
</comment>
<dbReference type="InterPro" id="IPR035595">
    <property type="entry name" value="UDP_glycos_trans_CS"/>
</dbReference>
<evidence type="ECO:0000313" key="12">
    <source>
        <dbReference type="EMBL" id="KAJ8772064.1"/>
    </source>
</evidence>
<comment type="similarity">
    <text evidence="2 9">Belongs to the UDP-glycosyltransferase family.</text>
</comment>
<dbReference type="PANTHER" id="PTHR11926">
    <property type="entry name" value="GLUCOSYL/GLUCURONOSYL TRANSFERASES"/>
    <property type="match status" value="1"/>
</dbReference>
<evidence type="ECO:0000256" key="3">
    <source>
        <dbReference type="ARBA" id="ARBA00022676"/>
    </source>
</evidence>
<dbReference type="PANTHER" id="PTHR11926:SF1524">
    <property type="entry name" value="GLYCOSYLTRANSFERASE"/>
    <property type="match status" value="1"/>
</dbReference>
<keyword evidence="13" id="KW-1185">Reference proteome</keyword>
<evidence type="ECO:0000256" key="5">
    <source>
        <dbReference type="ARBA" id="ARBA00022821"/>
    </source>
</evidence>
<accession>A0AAV8U1R3</accession>
<evidence type="ECO:0000256" key="1">
    <source>
        <dbReference type="ARBA" id="ARBA00004935"/>
    </source>
</evidence>
<dbReference type="InterPro" id="IPR058980">
    <property type="entry name" value="Glyco_transf_N"/>
</dbReference>
<evidence type="ECO:0000259" key="11">
    <source>
        <dbReference type="Pfam" id="PF26168"/>
    </source>
</evidence>
<keyword evidence="4 9" id="KW-0808">Transferase</keyword>
<gene>
    <name evidence="12" type="ORF">K2173_027241</name>
</gene>
<evidence type="ECO:0000256" key="4">
    <source>
        <dbReference type="ARBA" id="ARBA00022679"/>
    </source>
</evidence>
<evidence type="ECO:0000256" key="8">
    <source>
        <dbReference type="ARBA" id="ARBA00056778"/>
    </source>
</evidence>
<dbReference type="GO" id="GO:0080044">
    <property type="term" value="F:quercetin 7-O-glucosyltransferase activity"/>
    <property type="evidence" value="ECO:0007669"/>
    <property type="project" value="TreeGrafter"/>
</dbReference>
<dbReference type="GO" id="GO:0080043">
    <property type="term" value="F:quercetin 3-O-glucosyltransferase activity"/>
    <property type="evidence" value="ECO:0007669"/>
    <property type="project" value="TreeGrafter"/>
</dbReference>
<dbReference type="Pfam" id="PF00201">
    <property type="entry name" value="UDPGT"/>
    <property type="match status" value="1"/>
</dbReference>
<keyword evidence="5" id="KW-0611">Plant defense</keyword>
<dbReference type="EMBL" id="JAIWQS010000002">
    <property type="protein sequence ID" value="KAJ8772064.1"/>
    <property type="molecule type" value="Genomic_DNA"/>
</dbReference>
<sequence length="517" mass="57407">MGSLIAESCPPHAVCVPFPAQGHINPMLKLAKLLHHKGFHITFVNTEFNHRRLLKSKGSNTLAGLPTFRFETIPDGLPSSDADSTQDVPSLCDSTRKTCLGPFKDLLFRLNDTASSHVPPVTCIVSDCIMNFTLKASRELGIPNVFFWTASACSFMAYLHYRQLLEKGLVPLKDPSYLTNGYLDTVIDWIPGMEGIGLKYLPSFVRTTDPNDLMVHFAIEQVESARDASALIFNTLYDLEHEVLESLSSTFPPTYSIGPLQLLENQVQDSSLKSIETSLWKEQPDCLNWLDSKEPGTIVYVNFGSVTVMTPQQLVEFAWGIANSKCSFLWIIRPDLLIGDAAIVPPEFVAETKERGFLANWCPQQQVLQHPSIGGFLTHCGWNSTIEGLCGGVPMICWPFFADQQTNCWFCCNKWSIGLEINSDVKRDEIRNLVNELMEGEKGKEMKKKIMEWKGIAEEATANQSASSYVSLEKMIDDQLASAKAKSSTIIGMCANEDHVSWDLGLSTGSTSPDSFP</sequence>
<dbReference type="InterPro" id="IPR002213">
    <property type="entry name" value="UDP_glucos_trans"/>
</dbReference>
<protein>
    <recommendedName>
        <fullName evidence="10">Glycosyltransferase</fullName>
        <ecNumber evidence="10">2.4.1.-</ecNumber>
    </recommendedName>
</protein>
<dbReference type="Pfam" id="PF26168">
    <property type="entry name" value="Glyco_transf_N"/>
    <property type="match status" value="1"/>
</dbReference>
<proteinExistence type="inferred from homology"/>
<dbReference type="FunFam" id="3.40.50.2000:FF:000027">
    <property type="entry name" value="Glycosyltransferase"/>
    <property type="match status" value="1"/>
</dbReference>
<dbReference type="Gene3D" id="3.40.50.2000">
    <property type="entry name" value="Glycogen Phosphorylase B"/>
    <property type="match status" value="2"/>
</dbReference>
<keyword evidence="3 9" id="KW-0328">Glycosyltransferase</keyword>
<comment type="function">
    <text evidence="8">UDP-glucosyltransferase catalyzing in planta synthesis of cyanogenic glucosides. Able to glucosylate acetone cyanohydrin and 2-hydroxy-2-methylbutyronitrile, forming linamarin and lotaustralin. Also accepts, to some extent, a wide range of potential acceptor substrates, including simple alcohols, flavonoids, isoflavonoids and other hydroxynitriles such as p-hydroxymandelonitrile, mandelonitrile, (E)-4-hydroxy-2-methylbut-2-enenitrile and (E)- 2-(hydroxymethyl)but-2-enenitrile.</text>
</comment>
<dbReference type="AlphaFoldDB" id="A0AAV8U1R3"/>
<dbReference type="CDD" id="cd03784">
    <property type="entry name" value="GT1_Gtf-like"/>
    <property type="match status" value="1"/>
</dbReference>
<name>A0AAV8U1R3_9ROSI</name>
<reference evidence="12 13" key="1">
    <citation type="submission" date="2021-09" db="EMBL/GenBank/DDBJ databases">
        <title>Genomic insights and catalytic innovation underlie evolution of tropane alkaloids biosynthesis.</title>
        <authorList>
            <person name="Wang Y.-J."/>
            <person name="Tian T."/>
            <person name="Huang J.-P."/>
            <person name="Huang S.-X."/>
        </authorList>
    </citation>
    <scope>NUCLEOTIDE SEQUENCE [LARGE SCALE GENOMIC DNA]</scope>
    <source>
        <strain evidence="12">KIB-2018</strain>
        <tissue evidence="12">Leaf</tissue>
    </source>
</reference>
<organism evidence="12 13">
    <name type="scientific">Erythroxylum novogranatense</name>
    <dbReference type="NCBI Taxonomy" id="1862640"/>
    <lineage>
        <taxon>Eukaryota</taxon>
        <taxon>Viridiplantae</taxon>
        <taxon>Streptophyta</taxon>
        <taxon>Embryophyta</taxon>
        <taxon>Tracheophyta</taxon>
        <taxon>Spermatophyta</taxon>
        <taxon>Magnoliopsida</taxon>
        <taxon>eudicotyledons</taxon>
        <taxon>Gunneridae</taxon>
        <taxon>Pentapetalae</taxon>
        <taxon>rosids</taxon>
        <taxon>fabids</taxon>
        <taxon>Malpighiales</taxon>
        <taxon>Erythroxylaceae</taxon>
        <taxon>Erythroxylum</taxon>
    </lineage>
</organism>
<dbReference type="PROSITE" id="PS00375">
    <property type="entry name" value="UDPGT"/>
    <property type="match status" value="1"/>
</dbReference>
<evidence type="ECO:0000313" key="13">
    <source>
        <dbReference type="Proteomes" id="UP001159364"/>
    </source>
</evidence>